<dbReference type="Proteomes" id="UP000045782">
    <property type="component" value="Unassembled WGS sequence"/>
</dbReference>
<dbReference type="Gene3D" id="1.10.10.60">
    <property type="entry name" value="Homeodomain-like"/>
    <property type="match status" value="1"/>
</dbReference>
<reference evidence="1 2" key="1">
    <citation type="submission" date="2015-03" db="EMBL/GenBank/DDBJ databases">
        <authorList>
            <person name="Murphy D."/>
        </authorList>
    </citation>
    <scope>NUCLEOTIDE SEQUENCE [LARGE SCALE GENOMIC DNA]</scope>
    <source>
        <strain evidence="1 2">PAP088</strain>
    </source>
</reference>
<name>A0A0U0ZNY8_9MYCO</name>
<evidence type="ECO:0000313" key="1">
    <source>
        <dbReference type="EMBL" id="CPV59709.1"/>
    </source>
</evidence>
<dbReference type="RefSeq" id="WP_016893498.1">
    <property type="nucleotide sequence ID" value="NZ_JAAZWG010000002.1"/>
</dbReference>
<evidence type="ECO:0000313" key="2">
    <source>
        <dbReference type="Proteomes" id="UP000045782"/>
    </source>
</evidence>
<sequence length="148" mass="16513">MQRYSNLDGVSKIFQKLCADGLISPDGSVVSRSDRSPEVVRPFKLDQRLTDEIRAEIIAHYRSGEPSTGIAAVYSLSKNSVIKVLREAGVAVRRQSLADEQIDEAVRLYIEGQSLARIGAHLDVDHGTVWRALKKQGVKMRDTHGRER</sequence>
<proteinExistence type="predicted"/>
<dbReference type="AlphaFoldDB" id="A0A0U0ZNY8"/>
<protein>
    <submittedName>
        <fullName evidence="1">Uncharacterized protein</fullName>
    </submittedName>
</protein>
<organism evidence="1 2">
    <name type="scientific">Mycobacteroides abscessus</name>
    <dbReference type="NCBI Taxonomy" id="36809"/>
    <lineage>
        <taxon>Bacteria</taxon>
        <taxon>Bacillati</taxon>
        <taxon>Actinomycetota</taxon>
        <taxon>Actinomycetes</taxon>
        <taxon>Mycobacteriales</taxon>
        <taxon>Mycobacteriaceae</taxon>
        <taxon>Mycobacteroides</taxon>
    </lineage>
</organism>
<dbReference type="EMBL" id="CSWP01000006">
    <property type="protein sequence ID" value="CPV59709.1"/>
    <property type="molecule type" value="Genomic_DNA"/>
</dbReference>
<accession>A0A0U0ZNY8</accession>
<gene>
    <name evidence="1" type="ORF">ERS075579_03141</name>
</gene>